<dbReference type="PRINTS" id="PR00081">
    <property type="entry name" value="GDHRDH"/>
</dbReference>
<reference evidence="3 4" key="1">
    <citation type="submission" date="2016-10" db="EMBL/GenBank/DDBJ databases">
        <authorList>
            <person name="de Groot N.N."/>
        </authorList>
    </citation>
    <scope>NUCLEOTIDE SEQUENCE [LARGE SCALE GENOMIC DNA]</scope>
    <source>
        <strain evidence="3 4">CGMCC 1.7054</strain>
    </source>
</reference>
<dbReference type="SUPFAM" id="SSF51735">
    <property type="entry name" value="NAD(P)-binding Rossmann-fold domains"/>
    <property type="match status" value="1"/>
</dbReference>
<dbReference type="PANTHER" id="PTHR24322">
    <property type="entry name" value="PKSB"/>
    <property type="match status" value="1"/>
</dbReference>
<dbReference type="STRING" id="574650.SAMN04487966_10395"/>
<dbReference type="Pfam" id="PF00106">
    <property type="entry name" value="adh_short"/>
    <property type="match status" value="1"/>
</dbReference>
<dbReference type="Gene3D" id="3.40.50.720">
    <property type="entry name" value="NAD(P)-binding Rossmann-like Domain"/>
    <property type="match status" value="1"/>
</dbReference>
<evidence type="ECO:0000313" key="4">
    <source>
        <dbReference type="Proteomes" id="UP000198881"/>
    </source>
</evidence>
<dbReference type="OrthoDB" id="9792003at2"/>
<sequence length="156" mass="16302">MRVVRLTSARMVERGGGHILTLASMGSILGLAGEASYAASKHGLLGYLKSVELELRGTGVALSAVLPAVVDTELARGTATAGVPMLSAADVADAVMLSLRNPKLERTVPSYAGAMVRLANVLPLGIRNALNDRMVPDNVKDADRSVRAAYEAKYVA</sequence>
<dbReference type="PANTHER" id="PTHR24322:SF736">
    <property type="entry name" value="RETINOL DEHYDROGENASE 10"/>
    <property type="match status" value="1"/>
</dbReference>
<keyword evidence="2" id="KW-0560">Oxidoreductase</keyword>
<dbReference type="InterPro" id="IPR036291">
    <property type="entry name" value="NAD(P)-bd_dom_sf"/>
</dbReference>
<evidence type="ECO:0000256" key="2">
    <source>
        <dbReference type="ARBA" id="ARBA00023002"/>
    </source>
</evidence>
<keyword evidence="4" id="KW-1185">Reference proteome</keyword>
<accession>A0A1I7MIZ2</accession>
<proteinExistence type="inferred from homology"/>
<name>A0A1I7MIZ2_9MICC</name>
<evidence type="ECO:0000313" key="3">
    <source>
        <dbReference type="EMBL" id="SFV21887.1"/>
    </source>
</evidence>
<dbReference type="GO" id="GO:0016616">
    <property type="term" value="F:oxidoreductase activity, acting on the CH-OH group of donors, NAD or NADP as acceptor"/>
    <property type="evidence" value="ECO:0007669"/>
    <property type="project" value="TreeGrafter"/>
</dbReference>
<evidence type="ECO:0000256" key="1">
    <source>
        <dbReference type="ARBA" id="ARBA00006484"/>
    </source>
</evidence>
<comment type="similarity">
    <text evidence="1">Belongs to the short-chain dehydrogenases/reductases (SDR) family.</text>
</comment>
<dbReference type="Proteomes" id="UP000198881">
    <property type="component" value="Unassembled WGS sequence"/>
</dbReference>
<dbReference type="AlphaFoldDB" id="A0A1I7MIZ2"/>
<dbReference type="InterPro" id="IPR002347">
    <property type="entry name" value="SDR_fam"/>
</dbReference>
<gene>
    <name evidence="3" type="ORF">SAMN04487966_10395</name>
</gene>
<organism evidence="3 4">
    <name type="scientific">Micrococcus terreus</name>
    <dbReference type="NCBI Taxonomy" id="574650"/>
    <lineage>
        <taxon>Bacteria</taxon>
        <taxon>Bacillati</taxon>
        <taxon>Actinomycetota</taxon>
        <taxon>Actinomycetes</taxon>
        <taxon>Micrococcales</taxon>
        <taxon>Micrococcaceae</taxon>
        <taxon>Micrococcus</taxon>
    </lineage>
</organism>
<dbReference type="EMBL" id="FPCG01000003">
    <property type="protein sequence ID" value="SFV21887.1"/>
    <property type="molecule type" value="Genomic_DNA"/>
</dbReference>
<protein>
    <submittedName>
        <fullName evidence="3">Short chain dehydrogenase</fullName>
    </submittedName>
</protein>